<accession>A0A949TI80</accession>
<evidence type="ECO:0000313" key="3">
    <source>
        <dbReference type="Proteomes" id="UP000694308"/>
    </source>
</evidence>
<sequence length="134" mass="15725">MLAFLFLLLVGFALFISYYFTNKMTNQRKQILLLKHQNNSLKNKADLEKEEQIIVKYHYPDKNQGIIKSNCKLYLWPSDKSATLNSLMENIVVQIHDSAEINEDLWYEISILSEDRTNSKGWIKSDCLTFEDIT</sequence>
<dbReference type="AlphaFoldDB" id="A0A949TI80"/>
<evidence type="ECO:0008006" key="4">
    <source>
        <dbReference type="Google" id="ProtNLM"/>
    </source>
</evidence>
<dbReference type="RefSeq" id="WP_218320337.1">
    <property type="nucleotide sequence ID" value="NZ_JAEEGC010000041.1"/>
</dbReference>
<protein>
    <recommendedName>
        <fullName evidence="4">SH3 domain-containing protein</fullName>
    </recommendedName>
</protein>
<keyword evidence="3" id="KW-1185">Reference proteome</keyword>
<organism evidence="2 3">
    <name type="scientific">Clostridium thailandense</name>
    <dbReference type="NCBI Taxonomy" id="2794346"/>
    <lineage>
        <taxon>Bacteria</taxon>
        <taxon>Bacillati</taxon>
        <taxon>Bacillota</taxon>
        <taxon>Clostridia</taxon>
        <taxon>Eubacteriales</taxon>
        <taxon>Clostridiaceae</taxon>
        <taxon>Clostridium</taxon>
    </lineage>
</organism>
<evidence type="ECO:0000313" key="2">
    <source>
        <dbReference type="EMBL" id="MBV7273309.1"/>
    </source>
</evidence>
<dbReference type="EMBL" id="JAEEGC010000041">
    <property type="protein sequence ID" value="MBV7273309.1"/>
    <property type="molecule type" value="Genomic_DNA"/>
</dbReference>
<keyword evidence="1" id="KW-0175">Coiled coil</keyword>
<feature type="coiled-coil region" evidence="1">
    <location>
        <begin position="24"/>
        <end position="51"/>
    </location>
</feature>
<dbReference type="Proteomes" id="UP000694308">
    <property type="component" value="Unassembled WGS sequence"/>
</dbReference>
<name>A0A949TI80_9CLOT</name>
<gene>
    <name evidence="2" type="ORF">I6U48_10355</name>
</gene>
<comment type="caution">
    <text evidence="2">The sequence shown here is derived from an EMBL/GenBank/DDBJ whole genome shotgun (WGS) entry which is preliminary data.</text>
</comment>
<reference evidence="2" key="1">
    <citation type="submission" date="2020-12" db="EMBL/GenBank/DDBJ databases">
        <title>Clostridium thailandense sp. nov., a novel acetogenic bacterium isolated from peat land soil in Thailand.</title>
        <authorList>
            <person name="Chaikitkaew S."/>
            <person name="Birkeland N.K."/>
        </authorList>
    </citation>
    <scope>NUCLEOTIDE SEQUENCE</scope>
    <source>
        <strain evidence="2">PL3</strain>
    </source>
</reference>
<evidence type="ECO:0000256" key="1">
    <source>
        <dbReference type="SAM" id="Coils"/>
    </source>
</evidence>
<proteinExistence type="predicted"/>